<accession>A0A553PP13</accession>
<proteinExistence type="predicted"/>
<organism evidence="3 4">
    <name type="scientific">Tigriopus californicus</name>
    <name type="common">Marine copepod</name>
    <dbReference type="NCBI Taxonomy" id="6832"/>
    <lineage>
        <taxon>Eukaryota</taxon>
        <taxon>Metazoa</taxon>
        <taxon>Ecdysozoa</taxon>
        <taxon>Arthropoda</taxon>
        <taxon>Crustacea</taxon>
        <taxon>Multicrustacea</taxon>
        <taxon>Hexanauplia</taxon>
        <taxon>Copepoda</taxon>
        <taxon>Harpacticoida</taxon>
        <taxon>Harpacticidae</taxon>
        <taxon>Tigriopus</taxon>
    </lineage>
</organism>
<dbReference type="EMBL" id="VCGU01000002">
    <property type="protein sequence ID" value="TRY79424.1"/>
    <property type="molecule type" value="Genomic_DNA"/>
</dbReference>
<evidence type="ECO:0000313" key="4">
    <source>
        <dbReference type="Proteomes" id="UP000318571"/>
    </source>
</evidence>
<gene>
    <name evidence="3" type="ORF">TCAL_06014</name>
</gene>
<reference evidence="3 4" key="1">
    <citation type="journal article" date="2018" name="Nat. Ecol. Evol.">
        <title>Genomic signatures of mitonuclear coevolution across populations of Tigriopus californicus.</title>
        <authorList>
            <person name="Barreto F.S."/>
            <person name="Watson E.T."/>
            <person name="Lima T.G."/>
            <person name="Willett C.S."/>
            <person name="Edmands S."/>
            <person name="Li W."/>
            <person name="Burton R.S."/>
        </authorList>
    </citation>
    <scope>NUCLEOTIDE SEQUENCE [LARGE SCALE GENOMIC DNA]</scope>
    <source>
        <strain evidence="3 4">San Diego</strain>
    </source>
</reference>
<protein>
    <recommendedName>
        <fullName evidence="5">BZIP domain-containing protein</fullName>
    </recommendedName>
</protein>
<dbReference type="AlphaFoldDB" id="A0A553PP13"/>
<comment type="caution">
    <text evidence="3">The sequence shown here is derived from an EMBL/GenBank/DDBJ whole genome shotgun (WGS) entry which is preliminary data.</text>
</comment>
<feature type="compositionally biased region" description="Low complexity" evidence="2">
    <location>
        <begin position="1"/>
        <end position="21"/>
    </location>
</feature>
<evidence type="ECO:0008006" key="5">
    <source>
        <dbReference type="Google" id="ProtNLM"/>
    </source>
</evidence>
<keyword evidence="4" id="KW-1185">Reference proteome</keyword>
<evidence type="ECO:0000256" key="1">
    <source>
        <dbReference type="SAM" id="Coils"/>
    </source>
</evidence>
<evidence type="ECO:0000313" key="3">
    <source>
        <dbReference type="EMBL" id="TRY79424.1"/>
    </source>
</evidence>
<sequence length="278" mass="31436">MANSPSFSSSHSLDGLGSDLFPSFSGPGQDPMLSSTLAPDEPSLLRPEEPRPAQEEDILQIMAQSLEADSDQVSDVVIHYLESDSEAGDQDGEEDRLSRPQSSAMETDLISSAGEETEDGGQSIHQDHDYLPAAQPSHKPHRRGKKRRKPLAHAWSQMKRIGVLQEKKPLYELESFEDPILERCRKNALGAKLNREKKKLEQERIKRELDELRHHNRSLMRRAQQSDARAMKAEQELARMRSLLENRQMSDIVKMSSCSKRHTSLRSREQCVVCSKGN</sequence>
<feature type="coiled-coil region" evidence="1">
    <location>
        <begin position="186"/>
        <end position="243"/>
    </location>
</feature>
<evidence type="ECO:0000256" key="2">
    <source>
        <dbReference type="SAM" id="MobiDB-lite"/>
    </source>
</evidence>
<keyword evidence="1" id="KW-0175">Coiled coil</keyword>
<dbReference type="Proteomes" id="UP000318571">
    <property type="component" value="Chromosome 6"/>
</dbReference>
<feature type="compositionally biased region" description="Basic residues" evidence="2">
    <location>
        <begin position="138"/>
        <end position="151"/>
    </location>
</feature>
<feature type="region of interest" description="Disordered" evidence="2">
    <location>
        <begin position="1"/>
        <end position="152"/>
    </location>
</feature>
<feature type="compositionally biased region" description="Acidic residues" evidence="2">
    <location>
        <begin position="83"/>
        <end position="94"/>
    </location>
</feature>
<name>A0A553PP13_TIGCA</name>